<reference evidence="1 2" key="1">
    <citation type="journal article" date="2019" name="ISME J.">
        <title>Insights into ecological role of a new deltaproteobacterial order Candidatus Acidulodesulfobacterales by metagenomics and metatranscriptomics.</title>
        <authorList>
            <person name="Tan S."/>
            <person name="Liu J."/>
            <person name="Fang Y."/>
            <person name="Hedlund B.P."/>
            <person name="Lian Z.H."/>
            <person name="Huang L.Y."/>
            <person name="Li J.T."/>
            <person name="Huang L.N."/>
            <person name="Li W.J."/>
            <person name="Jiang H.C."/>
            <person name="Dong H.L."/>
            <person name="Shu W.S."/>
        </authorList>
    </citation>
    <scope>NUCLEOTIDE SEQUENCE [LARGE SCALE GENOMIC DNA]</scope>
    <source>
        <strain evidence="1">AP1</strain>
    </source>
</reference>
<evidence type="ECO:0000313" key="2">
    <source>
        <dbReference type="Proteomes" id="UP000319296"/>
    </source>
</evidence>
<proteinExistence type="predicted"/>
<comment type="caution">
    <text evidence="1">The sequence shown here is derived from an EMBL/GenBank/DDBJ whole genome shotgun (WGS) entry which is preliminary data.</text>
</comment>
<evidence type="ECO:0000313" key="1">
    <source>
        <dbReference type="EMBL" id="RZD17990.1"/>
    </source>
</evidence>
<organism evidence="1 2">
    <name type="scientific">Candidatus Acididesulfobacter diazotrophicus</name>
    <dbReference type="NCBI Taxonomy" id="2597226"/>
    <lineage>
        <taxon>Bacteria</taxon>
        <taxon>Deltaproteobacteria</taxon>
        <taxon>Candidatus Acidulodesulfobacterales</taxon>
        <taxon>Candidatus Acididesulfobacter</taxon>
    </lineage>
</organism>
<protein>
    <recommendedName>
        <fullName evidence="3">DUF5678 domain-containing protein</fullName>
    </recommendedName>
</protein>
<dbReference type="Proteomes" id="UP000319296">
    <property type="component" value="Unassembled WGS sequence"/>
</dbReference>
<name>A0A519BL37_9DELT</name>
<gene>
    <name evidence="1" type="ORF">EVG15_08475</name>
</gene>
<sequence>MSDNFLERELNRYKENLQILLANEGRFVLIKGDENFEYFDTYDDALKAGYEKYGINPFLVHKISRVESIVNFTRSLRIPSCQV</sequence>
<accession>A0A519BL37</accession>
<dbReference type="AlphaFoldDB" id="A0A519BL37"/>
<dbReference type="EMBL" id="SGBB01000017">
    <property type="protein sequence ID" value="RZD17990.1"/>
    <property type="molecule type" value="Genomic_DNA"/>
</dbReference>
<evidence type="ECO:0008006" key="3">
    <source>
        <dbReference type="Google" id="ProtNLM"/>
    </source>
</evidence>